<dbReference type="GO" id="GO:0005737">
    <property type="term" value="C:cytoplasm"/>
    <property type="evidence" value="ECO:0007669"/>
    <property type="project" value="TreeGrafter"/>
</dbReference>
<evidence type="ECO:0000259" key="1">
    <source>
        <dbReference type="Pfam" id="PF01370"/>
    </source>
</evidence>
<dbReference type="Pfam" id="PF01370">
    <property type="entry name" value="Epimerase"/>
    <property type="match status" value="1"/>
</dbReference>
<accession>A0A2U8HEI0</accession>
<sequence>MTRTLLTLGHGYSAAALTRHLIPQGWRVLGTHRDPSKASDLKAQGVEPVLWQRDALEAALAQASHVLVSAGPRDGGDPALDEIGAAIAQRAPTLDWLGYLSTTGVYGDHGGDWVDEDTPLAPTTARGEARAEAEAAWQAIDGLPLHIFRLAGIYGPGRGPFEKVRQGTARRIVKPGQVFSRIHVEDIAQALEASIRQPRPGAIYNLCDDDPAPPEAVLQHAAALLGLPPPPEVAFDAAEMSPMARSFYAENKRVRNDRIKHELGVTLLYPDYRAGLAALLAEER</sequence>
<dbReference type="GO" id="GO:0004029">
    <property type="term" value="F:aldehyde dehydrogenase (NAD+) activity"/>
    <property type="evidence" value="ECO:0007669"/>
    <property type="project" value="TreeGrafter"/>
</dbReference>
<organism evidence="2 3">
    <name type="scientific">Alloyangia pacifica</name>
    <dbReference type="NCBI Taxonomy" id="311180"/>
    <lineage>
        <taxon>Bacteria</taxon>
        <taxon>Pseudomonadati</taxon>
        <taxon>Pseudomonadota</taxon>
        <taxon>Alphaproteobacteria</taxon>
        <taxon>Rhodobacterales</taxon>
        <taxon>Roseobacteraceae</taxon>
        <taxon>Alloyangia</taxon>
    </lineage>
</organism>
<dbReference type="KEGG" id="ypac:CEW88_11315"/>
<dbReference type="Proteomes" id="UP000244915">
    <property type="component" value="Chromosome 1"/>
</dbReference>
<dbReference type="EMBL" id="CP022189">
    <property type="protein sequence ID" value="AWI84221.1"/>
    <property type="molecule type" value="Genomic_DNA"/>
</dbReference>
<gene>
    <name evidence="2" type="ORF">CEW88_11315</name>
</gene>
<dbReference type="InterPro" id="IPR001509">
    <property type="entry name" value="Epimerase_deHydtase"/>
</dbReference>
<dbReference type="Gene3D" id="3.40.50.720">
    <property type="entry name" value="NAD(P)-binding Rossmann-like Domain"/>
    <property type="match status" value="1"/>
</dbReference>
<dbReference type="InterPro" id="IPR036291">
    <property type="entry name" value="NAD(P)-bd_dom_sf"/>
</dbReference>
<proteinExistence type="predicted"/>
<feature type="domain" description="NAD-dependent epimerase/dehydratase" evidence="1">
    <location>
        <begin position="9"/>
        <end position="206"/>
    </location>
</feature>
<evidence type="ECO:0000313" key="2">
    <source>
        <dbReference type="EMBL" id="AWI84221.1"/>
    </source>
</evidence>
<dbReference type="AlphaFoldDB" id="A0A2U8HEI0"/>
<dbReference type="RefSeq" id="WP_108966865.1">
    <property type="nucleotide sequence ID" value="NZ_CP022189.1"/>
</dbReference>
<dbReference type="OrthoDB" id="9808276at2"/>
<dbReference type="InterPro" id="IPR051783">
    <property type="entry name" value="NAD(P)-dependent_oxidoreduct"/>
</dbReference>
<reference evidence="2 3" key="1">
    <citation type="submission" date="2017-06" db="EMBL/GenBank/DDBJ databases">
        <title>Yangia sp. YSBP01 complete genome sequence.</title>
        <authorList>
            <person name="Woo J.-H."/>
            <person name="Kim H.-S."/>
        </authorList>
    </citation>
    <scope>NUCLEOTIDE SEQUENCE [LARGE SCALE GENOMIC DNA]</scope>
    <source>
        <strain evidence="2 3">YSBP01</strain>
    </source>
</reference>
<dbReference type="PANTHER" id="PTHR48079:SF6">
    <property type="entry name" value="NAD(P)-BINDING DOMAIN-CONTAINING PROTEIN-RELATED"/>
    <property type="match status" value="1"/>
</dbReference>
<dbReference type="CDD" id="cd05266">
    <property type="entry name" value="SDR_a4"/>
    <property type="match status" value="1"/>
</dbReference>
<name>A0A2U8HEI0_9RHOB</name>
<dbReference type="PANTHER" id="PTHR48079">
    <property type="entry name" value="PROTEIN YEEZ"/>
    <property type="match status" value="1"/>
</dbReference>
<evidence type="ECO:0000313" key="3">
    <source>
        <dbReference type="Proteomes" id="UP000244915"/>
    </source>
</evidence>
<dbReference type="SUPFAM" id="SSF51735">
    <property type="entry name" value="NAD(P)-binding Rossmann-fold domains"/>
    <property type="match status" value="1"/>
</dbReference>
<protein>
    <submittedName>
        <fullName evidence="2">NAD(P)-dependent oxidoreductase</fullName>
    </submittedName>
</protein>